<proteinExistence type="inferred from homology"/>
<dbReference type="SUPFAM" id="SSF53335">
    <property type="entry name" value="S-adenosyl-L-methionine-dependent methyltransferases"/>
    <property type="match status" value="1"/>
</dbReference>
<evidence type="ECO:0000256" key="4">
    <source>
        <dbReference type="ARBA" id="ARBA00022679"/>
    </source>
</evidence>
<dbReference type="STRING" id="1464122.SAMN05421737_10130"/>
<keyword evidence="5 9" id="KW-0949">S-adenosyl-L-methionine</keyword>
<sequence length="225" mass="26486">MRLRHKPWARETLAAHPDIVVAQPERYRGKWHMAFDKSQPLYVEVGTGKGKFLTEMAQKYPDIHFIGIEKYESVLLTALERVKKAGISNVRLLAQDVAKLDHFFAEDELDRLFINFTDPWPKNRHERRRLTYQSFLMQYQYVLNPDGEVHFKTDNRGLFEYSLQSMSTYGMAFHDVSLDLHKSGLEGNVMTEYEERFVQKGLPIYRLEARFTRGKVGALYKDYKN</sequence>
<evidence type="ECO:0000256" key="8">
    <source>
        <dbReference type="ARBA" id="ARBA00060767"/>
    </source>
</evidence>
<evidence type="ECO:0000313" key="11">
    <source>
        <dbReference type="Proteomes" id="UP000242662"/>
    </source>
</evidence>
<feature type="binding site" evidence="9">
    <location>
        <position position="96"/>
    </location>
    <ligand>
        <name>S-adenosyl-L-methionine</name>
        <dbReference type="ChEBI" id="CHEBI:59789"/>
    </ligand>
</feature>
<dbReference type="UniPathway" id="UPA00989"/>
<dbReference type="RefSeq" id="WP_090774270.1">
    <property type="nucleotide sequence ID" value="NZ_FMYM01000001.1"/>
</dbReference>
<dbReference type="NCBIfam" id="TIGR00091">
    <property type="entry name" value="tRNA (guanosine(46)-N7)-methyltransferase TrmB"/>
    <property type="match status" value="1"/>
</dbReference>
<comment type="catalytic activity">
    <reaction evidence="1 9">
        <text>guanosine(46) in tRNA + S-adenosyl-L-methionine = N(7)-methylguanosine(46) in tRNA + S-adenosyl-L-homocysteine</text>
        <dbReference type="Rhea" id="RHEA:42708"/>
        <dbReference type="Rhea" id="RHEA-COMP:10188"/>
        <dbReference type="Rhea" id="RHEA-COMP:10189"/>
        <dbReference type="ChEBI" id="CHEBI:57856"/>
        <dbReference type="ChEBI" id="CHEBI:59789"/>
        <dbReference type="ChEBI" id="CHEBI:74269"/>
        <dbReference type="ChEBI" id="CHEBI:74480"/>
        <dbReference type="EC" id="2.1.1.33"/>
    </reaction>
</comment>
<evidence type="ECO:0000256" key="1">
    <source>
        <dbReference type="ARBA" id="ARBA00000142"/>
    </source>
</evidence>
<dbReference type="Pfam" id="PF02390">
    <property type="entry name" value="Methyltransf_4"/>
    <property type="match status" value="1"/>
</dbReference>
<evidence type="ECO:0000256" key="6">
    <source>
        <dbReference type="ARBA" id="ARBA00022694"/>
    </source>
</evidence>
<accession>A0A1G6GGM9</accession>
<evidence type="ECO:0000256" key="2">
    <source>
        <dbReference type="ARBA" id="ARBA00003015"/>
    </source>
</evidence>
<protein>
    <recommendedName>
        <fullName evidence="9">tRNA (guanine-N(7)-)-methyltransferase</fullName>
        <ecNumber evidence="9">2.1.1.33</ecNumber>
    </recommendedName>
    <alternativeName>
        <fullName evidence="9">tRNA (guanine(46)-N(7))-methyltransferase</fullName>
    </alternativeName>
    <alternativeName>
        <fullName evidence="9">tRNA(m7G46)-methyltransferase</fullName>
    </alternativeName>
</protein>
<keyword evidence="11" id="KW-1185">Reference proteome</keyword>
<dbReference type="GO" id="GO:0008176">
    <property type="term" value="F:tRNA (guanine(46)-N7)-methyltransferase activity"/>
    <property type="evidence" value="ECO:0007669"/>
    <property type="project" value="UniProtKB-UniRule"/>
</dbReference>
<gene>
    <name evidence="9" type="primary">trmB</name>
    <name evidence="10" type="ORF">SAMN05421737_10130</name>
</gene>
<feature type="binding site" evidence="9">
    <location>
        <position position="122"/>
    </location>
    <ligand>
        <name>substrate</name>
    </ligand>
</feature>
<dbReference type="EC" id="2.1.1.33" evidence="9"/>
<evidence type="ECO:0000256" key="3">
    <source>
        <dbReference type="ARBA" id="ARBA00022603"/>
    </source>
</evidence>
<keyword evidence="4 9" id="KW-0808">Transferase</keyword>
<feature type="binding site" evidence="9">
    <location>
        <begin position="191"/>
        <end position="194"/>
    </location>
    <ligand>
        <name>substrate</name>
    </ligand>
</feature>
<name>A0A1G6GGM9_9BACI</name>
<dbReference type="PROSITE" id="PS51625">
    <property type="entry name" value="SAM_MT_TRMB"/>
    <property type="match status" value="1"/>
</dbReference>
<feature type="binding site" evidence="9">
    <location>
        <position position="154"/>
    </location>
    <ligand>
        <name>substrate</name>
    </ligand>
</feature>
<dbReference type="GO" id="GO:0043527">
    <property type="term" value="C:tRNA methyltransferase complex"/>
    <property type="evidence" value="ECO:0007669"/>
    <property type="project" value="TreeGrafter"/>
</dbReference>
<dbReference type="EMBL" id="FMYM01000001">
    <property type="protein sequence ID" value="SDB81161.1"/>
    <property type="molecule type" value="Genomic_DNA"/>
</dbReference>
<dbReference type="HAMAP" id="MF_01057">
    <property type="entry name" value="tRNA_methyltr_TrmB"/>
    <property type="match status" value="1"/>
</dbReference>
<feature type="binding site" evidence="9">
    <location>
        <position position="118"/>
    </location>
    <ligand>
        <name>S-adenosyl-L-methionine</name>
        <dbReference type="ChEBI" id="CHEBI:59789"/>
    </ligand>
</feature>
<comment type="pathway">
    <text evidence="7 9">tRNA modification; N(7)-methylguanine-tRNA biosynthesis.</text>
</comment>
<evidence type="ECO:0000256" key="7">
    <source>
        <dbReference type="ARBA" id="ARBA00060552"/>
    </source>
</evidence>
<keyword evidence="6 9" id="KW-0819">tRNA processing</keyword>
<comment type="caution">
    <text evidence="9">Lacks conserved residue(s) required for the propagation of feature annotation.</text>
</comment>
<evidence type="ECO:0000313" key="10">
    <source>
        <dbReference type="EMBL" id="SDB81161.1"/>
    </source>
</evidence>
<dbReference type="AlphaFoldDB" id="A0A1G6GGM9"/>
<keyword evidence="3 9" id="KW-0489">Methyltransferase</keyword>
<comment type="similarity">
    <text evidence="8 9">Belongs to the class I-like SAM-binding methyltransferase superfamily. TrmB family.</text>
</comment>
<evidence type="ECO:0000256" key="9">
    <source>
        <dbReference type="HAMAP-Rule" id="MF_01057"/>
    </source>
</evidence>
<dbReference type="Gene3D" id="3.40.50.150">
    <property type="entry name" value="Vaccinia Virus protein VP39"/>
    <property type="match status" value="1"/>
</dbReference>
<evidence type="ECO:0000256" key="5">
    <source>
        <dbReference type="ARBA" id="ARBA00022691"/>
    </source>
</evidence>
<dbReference type="OrthoDB" id="9802090at2"/>
<reference evidence="11" key="1">
    <citation type="submission" date="2016-09" db="EMBL/GenBank/DDBJ databases">
        <authorList>
            <person name="Varghese N."/>
            <person name="Submissions S."/>
        </authorList>
    </citation>
    <scope>NUCLEOTIDE SEQUENCE [LARGE SCALE GENOMIC DNA]</scope>
    <source>
        <strain evidence="11">25nlg</strain>
    </source>
</reference>
<dbReference type="NCBIfam" id="NF001080">
    <property type="entry name" value="PRK00121.2-2"/>
    <property type="match status" value="1"/>
</dbReference>
<dbReference type="CDD" id="cd02440">
    <property type="entry name" value="AdoMet_MTases"/>
    <property type="match status" value="1"/>
</dbReference>
<dbReference type="FunFam" id="3.40.50.150:FF:000035">
    <property type="entry name" value="tRNA (guanine-N(7)-)-methyltransferase"/>
    <property type="match status" value="1"/>
</dbReference>
<dbReference type="InterPro" id="IPR055361">
    <property type="entry name" value="tRNA_methyltr_TrmB_bact"/>
</dbReference>
<comment type="function">
    <text evidence="2 9">Catalyzes the formation of N(7)-methylguanine at position 46 (m7G46) in tRNA.</text>
</comment>
<feature type="binding site" evidence="9">
    <location>
        <position position="69"/>
    </location>
    <ligand>
        <name>S-adenosyl-L-methionine</name>
        <dbReference type="ChEBI" id="CHEBI:59789"/>
    </ligand>
</feature>
<dbReference type="Proteomes" id="UP000242662">
    <property type="component" value="Unassembled WGS sequence"/>
</dbReference>
<organism evidence="10 11">
    <name type="scientific">Shouchella lonarensis</name>
    <dbReference type="NCBI Taxonomy" id="1464122"/>
    <lineage>
        <taxon>Bacteria</taxon>
        <taxon>Bacillati</taxon>
        <taxon>Bacillota</taxon>
        <taxon>Bacilli</taxon>
        <taxon>Bacillales</taxon>
        <taxon>Bacillaceae</taxon>
        <taxon>Shouchella</taxon>
    </lineage>
</organism>
<dbReference type="PANTHER" id="PTHR23417:SF14">
    <property type="entry name" value="PENTACOTRIPEPTIDE-REPEAT REGION OF PRORP DOMAIN-CONTAINING PROTEIN"/>
    <property type="match status" value="1"/>
</dbReference>
<feature type="binding site" evidence="9">
    <location>
        <position position="44"/>
    </location>
    <ligand>
        <name>S-adenosyl-L-methionine</name>
        <dbReference type="ChEBI" id="CHEBI:59789"/>
    </ligand>
</feature>
<dbReference type="InterPro" id="IPR003358">
    <property type="entry name" value="tRNA_(Gua-N-7)_MeTrfase_Trmb"/>
</dbReference>
<dbReference type="InterPro" id="IPR029063">
    <property type="entry name" value="SAM-dependent_MTases_sf"/>
</dbReference>
<dbReference type="PANTHER" id="PTHR23417">
    <property type="entry name" value="3-DEOXY-D-MANNO-OCTULOSONIC-ACID TRANSFERASE/TRNA GUANINE-N 7 - -METHYLTRANSFERASE"/>
    <property type="match status" value="1"/>
</dbReference>